<evidence type="ECO:0000256" key="1">
    <source>
        <dbReference type="SAM" id="MobiDB-lite"/>
    </source>
</evidence>
<protein>
    <submittedName>
        <fullName evidence="2">Uncharacterized protein</fullName>
    </submittedName>
</protein>
<dbReference type="AlphaFoldDB" id="A0A2N9H174"/>
<name>A0A2N9H174_FAGSY</name>
<gene>
    <name evidence="2" type="ORF">FSB_LOCUS33271</name>
</gene>
<feature type="compositionally biased region" description="Gly residues" evidence="1">
    <location>
        <begin position="165"/>
        <end position="175"/>
    </location>
</feature>
<proteinExistence type="predicted"/>
<feature type="region of interest" description="Disordered" evidence="1">
    <location>
        <begin position="116"/>
        <end position="140"/>
    </location>
</feature>
<sequence>MSNNGGMGEITHNGLSHALLSLVEIEHALLSLAELHALLSLVKLSHAFLMHSSHWPAHALFSLVELSHAFLMHIQGTTLESLTIKSNTCGFLTQQPTAHGDPTKPTEIEVVDEVETRNHESASASTSDSAGGGGVNGVGEESLRNDVYTAAAYEDLEKLHRGGRGRSIGGVGGRGWLPLTKKEIGKRGSGRTQKVWIVEKRRRKRIGRK</sequence>
<reference evidence="2" key="1">
    <citation type="submission" date="2018-02" db="EMBL/GenBank/DDBJ databases">
        <authorList>
            <person name="Cohen D.B."/>
            <person name="Kent A.D."/>
        </authorList>
    </citation>
    <scope>NUCLEOTIDE SEQUENCE</scope>
</reference>
<accession>A0A2N9H174</accession>
<organism evidence="2">
    <name type="scientific">Fagus sylvatica</name>
    <name type="common">Beechnut</name>
    <dbReference type="NCBI Taxonomy" id="28930"/>
    <lineage>
        <taxon>Eukaryota</taxon>
        <taxon>Viridiplantae</taxon>
        <taxon>Streptophyta</taxon>
        <taxon>Embryophyta</taxon>
        <taxon>Tracheophyta</taxon>
        <taxon>Spermatophyta</taxon>
        <taxon>Magnoliopsida</taxon>
        <taxon>eudicotyledons</taxon>
        <taxon>Gunneridae</taxon>
        <taxon>Pentapetalae</taxon>
        <taxon>rosids</taxon>
        <taxon>fabids</taxon>
        <taxon>Fagales</taxon>
        <taxon>Fagaceae</taxon>
        <taxon>Fagus</taxon>
    </lineage>
</organism>
<evidence type="ECO:0000313" key="2">
    <source>
        <dbReference type="EMBL" id="SPD05389.1"/>
    </source>
</evidence>
<feature type="region of interest" description="Disordered" evidence="1">
    <location>
        <begin position="162"/>
        <end position="209"/>
    </location>
</feature>
<dbReference type="EMBL" id="OIVN01002657">
    <property type="protein sequence ID" value="SPD05389.1"/>
    <property type="molecule type" value="Genomic_DNA"/>
</dbReference>
<feature type="compositionally biased region" description="Basic residues" evidence="1">
    <location>
        <begin position="200"/>
        <end position="209"/>
    </location>
</feature>